<reference evidence="1 2" key="1">
    <citation type="submission" date="2024-01" db="EMBL/GenBank/DDBJ databases">
        <title>The genomes of 5 underutilized Papilionoideae crops provide insights into root nodulation and disease resistanc.</title>
        <authorList>
            <person name="Jiang F."/>
        </authorList>
    </citation>
    <scope>NUCLEOTIDE SEQUENCE [LARGE SCALE GENOMIC DNA]</scope>
    <source>
        <strain evidence="1">LVBAO_FW01</strain>
        <tissue evidence="1">Leaves</tissue>
    </source>
</reference>
<name>A0AAN9QLI3_CANGL</name>
<comment type="caution">
    <text evidence="1">The sequence shown here is derived from an EMBL/GenBank/DDBJ whole genome shotgun (WGS) entry which is preliminary data.</text>
</comment>
<dbReference type="Proteomes" id="UP001367508">
    <property type="component" value="Unassembled WGS sequence"/>
</dbReference>
<accession>A0AAN9QLI3</accession>
<evidence type="ECO:0000313" key="2">
    <source>
        <dbReference type="Proteomes" id="UP001367508"/>
    </source>
</evidence>
<sequence>MTVMVCGLGGYCSDLQVLLGAEAQGVGNCGSEIGSTSHELAHQGLVESHVNGRIMDMLAIVGSTSHELAHQGLVESHVNGNYGHVCHDHKCCRACH</sequence>
<proteinExistence type="predicted"/>
<evidence type="ECO:0000313" key="1">
    <source>
        <dbReference type="EMBL" id="KAK7339857.1"/>
    </source>
</evidence>
<gene>
    <name evidence="1" type="ORF">VNO77_20543</name>
</gene>
<organism evidence="1 2">
    <name type="scientific">Canavalia gladiata</name>
    <name type="common">Sword bean</name>
    <name type="synonym">Dolichos gladiatus</name>
    <dbReference type="NCBI Taxonomy" id="3824"/>
    <lineage>
        <taxon>Eukaryota</taxon>
        <taxon>Viridiplantae</taxon>
        <taxon>Streptophyta</taxon>
        <taxon>Embryophyta</taxon>
        <taxon>Tracheophyta</taxon>
        <taxon>Spermatophyta</taxon>
        <taxon>Magnoliopsida</taxon>
        <taxon>eudicotyledons</taxon>
        <taxon>Gunneridae</taxon>
        <taxon>Pentapetalae</taxon>
        <taxon>rosids</taxon>
        <taxon>fabids</taxon>
        <taxon>Fabales</taxon>
        <taxon>Fabaceae</taxon>
        <taxon>Papilionoideae</taxon>
        <taxon>50 kb inversion clade</taxon>
        <taxon>NPAAA clade</taxon>
        <taxon>indigoferoid/millettioid clade</taxon>
        <taxon>Phaseoleae</taxon>
        <taxon>Canavalia</taxon>
    </lineage>
</organism>
<keyword evidence="2" id="KW-1185">Reference proteome</keyword>
<protein>
    <submittedName>
        <fullName evidence="1">Uncharacterized protein</fullName>
    </submittedName>
</protein>
<dbReference type="EMBL" id="JAYMYQ010000004">
    <property type="protein sequence ID" value="KAK7339857.1"/>
    <property type="molecule type" value="Genomic_DNA"/>
</dbReference>
<dbReference type="AlphaFoldDB" id="A0AAN9QLI3"/>